<feature type="compositionally biased region" description="Basic and acidic residues" evidence="2">
    <location>
        <begin position="260"/>
        <end position="270"/>
    </location>
</feature>
<name>A0A7S4E4L7_9STRA</name>
<dbReference type="GO" id="GO:0005524">
    <property type="term" value="F:ATP binding"/>
    <property type="evidence" value="ECO:0007669"/>
    <property type="project" value="InterPro"/>
</dbReference>
<dbReference type="CDD" id="cd18793">
    <property type="entry name" value="SF2_C_SNF"/>
    <property type="match status" value="1"/>
</dbReference>
<proteinExistence type="predicted"/>
<dbReference type="InterPro" id="IPR014001">
    <property type="entry name" value="Helicase_ATP-bd"/>
</dbReference>
<reference evidence="5" key="1">
    <citation type="submission" date="2021-01" db="EMBL/GenBank/DDBJ databases">
        <authorList>
            <person name="Corre E."/>
            <person name="Pelletier E."/>
            <person name="Niang G."/>
            <person name="Scheremetjew M."/>
            <person name="Finn R."/>
            <person name="Kale V."/>
            <person name="Holt S."/>
            <person name="Cochrane G."/>
            <person name="Meng A."/>
            <person name="Brown T."/>
            <person name="Cohen L."/>
        </authorList>
    </citation>
    <scope>NUCLEOTIDE SEQUENCE</scope>
    <source>
        <strain evidence="5">CCMP1756</strain>
    </source>
</reference>
<dbReference type="EMBL" id="HBIW01006705">
    <property type="protein sequence ID" value="CAE0690163.1"/>
    <property type="molecule type" value="Transcribed_RNA"/>
</dbReference>
<dbReference type="InterPro" id="IPR000330">
    <property type="entry name" value="SNF2_N"/>
</dbReference>
<dbReference type="Gene3D" id="3.40.50.10810">
    <property type="entry name" value="Tandem AAA-ATPase domain"/>
    <property type="match status" value="1"/>
</dbReference>
<dbReference type="SUPFAM" id="SSF52540">
    <property type="entry name" value="P-loop containing nucleoside triphosphate hydrolases"/>
    <property type="match status" value="2"/>
</dbReference>
<feature type="region of interest" description="Disordered" evidence="2">
    <location>
        <begin position="260"/>
        <end position="280"/>
    </location>
</feature>
<feature type="region of interest" description="Disordered" evidence="2">
    <location>
        <begin position="57"/>
        <end position="232"/>
    </location>
</feature>
<dbReference type="Pfam" id="PF00271">
    <property type="entry name" value="Helicase_C"/>
    <property type="match status" value="1"/>
</dbReference>
<evidence type="ECO:0000313" key="5">
    <source>
        <dbReference type="EMBL" id="CAE0690163.1"/>
    </source>
</evidence>
<feature type="compositionally biased region" description="Basic and acidic residues" evidence="2">
    <location>
        <begin position="57"/>
        <end position="67"/>
    </location>
</feature>
<evidence type="ECO:0000256" key="2">
    <source>
        <dbReference type="SAM" id="MobiDB-lite"/>
    </source>
</evidence>
<dbReference type="Gene3D" id="3.40.50.300">
    <property type="entry name" value="P-loop containing nucleotide triphosphate hydrolases"/>
    <property type="match status" value="1"/>
</dbReference>
<protein>
    <submittedName>
        <fullName evidence="5">Uncharacterized protein</fullName>
    </submittedName>
</protein>
<dbReference type="InterPro" id="IPR001650">
    <property type="entry name" value="Helicase_C-like"/>
</dbReference>
<dbReference type="InterPro" id="IPR027417">
    <property type="entry name" value="P-loop_NTPase"/>
</dbReference>
<feature type="domain" description="Helicase C-terminal" evidence="4">
    <location>
        <begin position="707"/>
        <end position="859"/>
    </location>
</feature>
<evidence type="ECO:0000256" key="1">
    <source>
        <dbReference type="ARBA" id="ARBA00022801"/>
    </source>
</evidence>
<dbReference type="InterPro" id="IPR049730">
    <property type="entry name" value="SNF2/RAD54-like_C"/>
</dbReference>
<evidence type="ECO:0000259" key="3">
    <source>
        <dbReference type="PROSITE" id="PS51192"/>
    </source>
</evidence>
<feature type="region of interest" description="Disordered" evidence="2">
    <location>
        <begin position="917"/>
        <end position="946"/>
    </location>
</feature>
<accession>A0A7S4E4L7</accession>
<dbReference type="SMART" id="SM00490">
    <property type="entry name" value="HELICc"/>
    <property type="match status" value="1"/>
</dbReference>
<dbReference type="InterPro" id="IPR038718">
    <property type="entry name" value="SNF2-like_sf"/>
</dbReference>
<dbReference type="GO" id="GO:0016787">
    <property type="term" value="F:hydrolase activity"/>
    <property type="evidence" value="ECO:0007669"/>
    <property type="project" value="UniProtKB-KW"/>
</dbReference>
<dbReference type="Pfam" id="PF00176">
    <property type="entry name" value="SNF2-rel_dom"/>
    <property type="match status" value="1"/>
</dbReference>
<gene>
    <name evidence="5" type="ORF">PCAL00307_LOCUS5598</name>
</gene>
<dbReference type="PROSITE" id="PS51194">
    <property type="entry name" value="HELICASE_CTER"/>
    <property type="match status" value="1"/>
</dbReference>
<keyword evidence="1" id="KW-0378">Hydrolase</keyword>
<evidence type="ECO:0000259" key="4">
    <source>
        <dbReference type="PROSITE" id="PS51194"/>
    </source>
</evidence>
<dbReference type="SMART" id="SM00487">
    <property type="entry name" value="DEXDc"/>
    <property type="match status" value="1"/>
</dbReference>
<dbReference type="PANTHER" id="PTHR10799">
    <property type="entry name" value="SNF2/RAD54 HELICASE FAMILY"/>
    <property type="match status" value="1"/>
</dbReference>
<feature type="compositionally biased region" description="Basic residues" evidence="2">
    <location>
        <begin position="148"/>
        <end position="159"/>
    </location>
</feature>
<sequence length="946" mass="105304">MEPAAPHPPTAMETEPTKVSIKTMKEVIRSAGLATADLLEKRDIEARYKQAQARLEEAERLEREKNQPKKKRRIIEESSDDDDDGGRDSLIPEATGNKKSNVAPFAKFAYQEEEEEPTPWMSKPKTDAEVRRNARKGAAHLAREKASKTKKPPPKKRRGAFAEESEEEEEEEAEYLGDTDDDSEEDEMQSLPSDSGSDVEVVADDRKSKLDALAARKRAGKPRERTPRVVVQPPRVSPEIIDVEREPIIDVEREQHVDLAGDLSDGHRTSDDEEEDDDAAHKRAERLLSECGAYAAKLITELRSAGLASSTRHGALCAGEMVSSTSSTDFKPLDQNEVKRCCGPDLKLRPHQIVGVNWLLLLERVGANGVLADDMGLGKTIQTIAYLAASRARKLAQDPGYDGRDVVVVPASTLGNWQREFSRWAPYEKRVVVYHGSQQERAHLRADRDVRNAHVILTTYTWWEREACEEDRAFFRSNAPWAHVVLDEGHNLRNPDASRSRHLRRLGARSRTVLSGTPIMNRPLDLLSLLLFLMPDLFRDCRVTDRLEEVITAMDSVGGVKKLRELLAPFCLRRVKQDVLQSLPPKTSHIRSVELDSKQRKAYLSVVGKTKEYGSDQHLFTALRKAANHPLLLKLDKYTDEQRARVARECVYAGFFGAQADLSRVTSELESYDDFSIHCICAEASMPGLRDLCLKPEVLYESAKFKELRTLLPDLVRTQGRRVLLFSQWTRLLDLMVELCNDLDLGTCRLDGNTPIAERQGMVAAFNDGTSSAKIFLLSTRAGGLGINLTGADAVVIHDVDFNPEIDRQAEDRAHRIGQTKPVDVYRLVAEGTVDRDILDLAARKRAVNERVMASGDPLDEVGAEAAPDAASVAAALSKALEEYRTANAEADDLEIGPQKSAEELLRERERLAEARGDVVDVGADDADATMPPVPVPVKPEAISSE</sequence>
<feature type="compositionally biased region" description="Acidic residues" evidence="2">
    <location>
        <begin position="163"/>
        <end position="188"/>
    </location>
</feature>
<organism evidence="5">
    <name type="scientific">Pelagomonas calceolata</name>
    <dbReference type="NCBI Taxonomy" id="35677"/>
    <lineage>
        <taxon>Eukaryota</taxon>
        <taxon>Sar</taxon>
        <taxon>Stramenopiles</taxon>
        <taxon>Ochrophyta</taxon>
        <taxon>Pelagophyceae</taxon>
        <taxon>Pelagomonadales</taxon>
        <taxon>Pelagomonadaceae</taxon>
        <taxon>Pelagomonas</taxon>
    </lineage>
</organism>
<dbReference type="CDD" id="cd17919">
    <property type="entry name" value="DEXHc_Snf"/>
    <property type="match status" value="1"/>
</dbReference>
<feature type="domain" description="Helicase ATP-binding" evidence="3">
    <location>
        <begin position="360"/>
        <end position="536"/>
    </location>
</feature>
<dbReference type="PROSITE" id="PS51192">
    <property type="entry name" value="HELICASE_ATP_BIND_1"/>
    <property type="match status" value="1"/>
</dbReference>
<dbReference type="AlphaFoldDB" id="A0A7S4E4L7"/>